<protein>
    <submittedName>
        <fullName evidence="1">Uncharacterized protein</fullName>
    </submittedName>
</protein>
<name>A0A8S5LK28_9CAUD</name>
<dbReference type="EMBL" id="BK015862">
    <property type="protein sequence ID" value="DAD70274.1"/>
    <property type="molecule type" value="Genomic_DNA"/>
</dbReference>
<sequence length="75" mass="8598">MNYIKPFTDIFGIKPGEEFGILFPAEKRVSKHFYIDERKGLMVMVGKNWTKANGTLIEKILIGDVEIRKLKKKGA</sequence>
<accession>A0A8S5LK28</accession>
<organism evidence="1">
    <name type="scientific">Siphoviridae sp. ctXPh6</name>
    <dbReference type="NCBI Taxonomy" id="2827578"/>
    <lineage>
        <taxon>Viruses</taxon>
        <taxon>Duplodnaviria</taxon>
        <taxon>Heunggongvirae</taxon>
        <taxon>Uroviricota</taxon>
        <taxon>Caudoviricetes</taxon>
    </lineage>
</organism>
<proteinExistence type="predicted"/>
<reference evidence="1" key="1">
    <citation type="journal article" date="2021" name="Proc. Natl. Acad. Sci. U.S.A.">
        <title>A Catalog of Tens of Thousands of Viruses from Human Metagenomes Reveals Hidden Associations with Chronic Diseases.</title>
        <authorList>
            <person name="Tisza M.J."/>
            <person name="Buck C.B."/>
        </authorList>
    </citation>
    <scope>NUCLEOTIDE SEQUENCE</scope>
    <source>
        <strain evidence="1">CtXPh6</strain>
    </source>
</reference>
<evidence type="ECO:0000313" key="1">
    <source>
        <dbReference type="EMBL" id="DAD70274.1"/>
    </source>
</evidence>